<dbReference type="InterPro" id="IPR050406">
    <property type="entry name" value="FGGY_Carb_Kinase"/>
</dbReference>
<keyword evidence="13" id="KW-1185">Reference proteome</keyword>
<dbReference type="NCBIfam" id="TIGR01312">
    <property type="entry name" value="XylB"/>
    <property type="match status" value="1"/>
</dbReference>
<dbReference type="PIRSF" id="PIRSF000538">
    <property type="entry name" value="GlpK"/>
    <property type="match status" value="1"/>
</dbReference>
<organism evidence="12 13">
    <name type="scientific">Muricoprocola aceti</name>
    <dbReference type="NCBI Taxonomy" id="2981772"/>
    <lineage>
        <taxon>Bacteria</taxon>
        <taxon>Bacillati</taxon>
        <taxon>Bacillota</taxon>
        <taxon>Clostridia</taxon>
        <taxon>Lachnospirales</taxon>
        <taxon>Lachnospiraceae</taxon>
        <taxon>Muricoprocola</taxon>
    </lineage>
</organism>
<dbReference type="GO" id="GO:0004856">
    <property type="term" value="F:D-xylulokinase activity"/>
    <property type="evidence" value="ECO:0007669"/>
    <property type="project" value="UniProtKB-EC"/>
</dbReference>
<dbReference type="InterPro" id="IPR018485">
    <property type="entry name" value="FGGY_C"/>
</dbReference>
<name>A0ABT2SKY3_9FIRM</name>
<dbReference type="InterPro" id="IPR018483">
    <property type="entry name" value="Carb_kinase_FGGY_CS"/>
</dbReference>
<evidence type="ECO:0000313" key="13">
    <source>
        <dbReference type="Proteomes" id="UP001652338"/>
    </source>
</evidence>
<dbReference type="InterPro" id="IPR018484">
    <property type="entry name" value="FGGY_N"/>
</dbReference>
<dbReference type="InterPro" id="IPR043129">
    <property type="entry name" value="ATPase_NBD"/>
</dbReference>
<keyword evidence="7 9" id="KW-0119">Carbohydrate metabolism</keyword>
<comment type="similarity">
    <text evidence="1 8">Belongs to the FGGY kinase family.</text>
</comment>
<evidence type="ECO:0000256" key="1">
    <source>
        <dbReference type="ARBA" id="ARBA00009156"/>
    </source>
</evidence>
<reference evidence="12 13" key="1">
    <citation type="journal article" date="2021" name="ISME Commun">
        <title>Automated analysis of genomic sequences facilitates high-throughput and comprehensive description of bacteria.</title>
        <authorList>
            <person name="Hitch T.C.A."/>
        </authorList>
    </citation>
    <scope>NUCLEOTIDE SEQUENCE [LARGE SCALE GENOMIC DNA]</scope>
    <source>
        <strain evidence="12 13">Sanger_29</strain>
    </source>
</reference>
<dbReference type="Pfam" id="PF02782">
    <property type="entry name" value="FGGY_C"/>
    <property type="match status" value="1"/>
</dbReference>
<keyword evidence="3 8" id="KW-0808">Transferase</keyword>
<dbReference type="PANTHER" id="PTHR43095:SF5">
    <property type="entry name" value="XYLULOSE KINASE"/>
    <property type="match status" value="1"/>
</dbReference>
<evidence type="ECO:0000256" key="5">
    <source>
        <dbReference type="ARBA" id="ARBA00022777"/>
    </source>
</evidence>
<evidence type="ECO:0000256" key="3">
    <source>
        <dbReference type="ARBA" id="ARBA00022679"/>
    </source>
</evidence>
<evidence type="ECO:0000256" key="6">
    <source>
        <dbReference type="ARBA" id="ARBA00022840"/>
    </source>
</evidence>
<dbReference type="Pfam" id="PF00370">
    <property type="entry name" value="FGGY_N"/>
    <property type="match status" value="1"/>
</dbReference>
<dbReference type="InterPro" id="IPR000577">
    <property type="entry name" value="Carb_kinase_FGGY"/>
</dbReference>
<feature type="domain" description="Carbohydrate kinase FGGY N-terminal" evidence="10">
    <location>
        <begin position="3"/>
        <end position="246"/>
    </location>
</feature>
<keyword evidence="6 9" id="KW-0067">ATP-binding</keyword>
<dbReference type="EC" id="2.7.1.17" evidence="9"/>
<dbReference type="Proteomes" id="UP001652338">
    <property type="component" value="Unassembled WGS sequence"/>
</dbReference>
<dbReference type="CDD" id="cd07808">
    <property type="entry name" value="ASKHA_NBD_FGGY_EcXK-like"/>
    <property type="match status" value="1"/>
</dbReference>
<keyword evidence="4 9" id="KW-0547">Nucleotide-binding</keyword>
<feature type="domain" description="Carbohydrate kinase FGGY C-terminal" evidence="11">
    <location>
        <begin position="256"/>
        <end position="441"/>
    </location>
</feature>
<keyword evidence="2 9" id="KW-0859">Xylose metabolism</keyword>
<dbReference type="InterPro" id="IPR006000">
    <property type="entry name" value="Xylulokinase"/>
</dbReference>
<accession>A0ABT2SKY3</accession>
<dbReference type="PROSITE" id="PS00445">
    <property type="entry name" value="FGGY_KINASES_2"/>
    <property type="match status" value="1"/>
</dbReference>
<comment type="catalytic activity">
    <reaction evidence="9">
        <text>D-xylulose + ATP = D-xylulose 5-phosphate + ADP + H(+)</text>
        <dbReference type="Rhea" id="RHEA:10964"/>
        <dbReference type="ChEBI" id="CHEBI:15378"/>
        <dbReference type="ChEBI" id="CHEBI:17140"/>
        <dbReference type="ChEBI" id="CHEBI:30616"/>
        <dbReference type="ChEBI" id="CHEBI:57737"/>
        <dbReference type="ChEBI" id="CHEBI:456216"/>
        <dbReference type="EC" id="2.7.1.17"/>
    </reaction>
</comment>
<comment type="caution">
    <text evidence="12">The sequence shown here is derived from an EMBL/GenBank/DDBJ whole genome shotgun (WGS) entry which is preliminary data.</text>
</comment>
<evidence type="ECO:0000259" key="11">
    <source>
        <dbReference type="Pfam" id="PF02782"/>
    </source>
</evidence>
<dbReference type="Gene3D" id="3.30.420.40">
    <property type="match status" value="2"/>
</dbReference>
<keyword evidence="5 8" id="KW-0418">Kinase</keyword>
<dbReference type="RefSeq" id="WP_262654528.1">
    <property type="nucleotide sequence ID" value="NZ_JAOQKE010000006.1"/>
</dbReference>
<protein>
    <recommendedName>
        <fullName evidence="9">Xylulose kinase</fullName>
        <shortName evidence="9">Xylulokinase</shortName>
        <ecNumber evidence="9">2.7.1.17</ecNumber>
    </recommendedName>
</protein>
<evidence type="ECO:0000313" key="12">
    <source>
        <dbReference type="EMBL" id="MCU6725155.1"/>
    </source>
</evidence>
<dbReference type="PANTHER" id="PTHR43095">
    <property type="entry name" value="SUGAR KINASE"/>
    <property type="match status" value="1"/>
</dbReference>
<evidence type="ECO:0000256" key="2">
    <source>
        <dbReference type="ARBA" id="ARBA00022629"/>
    </source>
</evidence>
<gene>
    <name evidence="9 12" type="primary">xylB</name>
    <name evidence="12" type="ORF">OCV47_07305</name>
</gene>
<evidence type="ECO:0000256" key="9">
    <source>
        <dbReference type="RuleBase" id="RU364073"/>
    </source>
</evidence>
<dbReference type="SUPFAM" id="SSF53067">
    <property type="entry name" value="Actin-like ATPase domain"/>
    <property type="match status" value="2"/>
</dbReference>
<evidence type="ECO:0000256" key="7">
    <source>
        <dbReference type="ARBA" id="ARBA00023277"/>
    </source>
</evidence>
<evidence type="ECO:0000256" key="4">
    <source>
        <dbReference type="ARBA" id="ARBA00022741"/>
    </source>
</evidence>
<evidence type="ECO:0000259" key="10">
    <source>
        <dbReference type="Pfam" id="PF00370"/>
    </source>
</evidence>
<proteinExistence type="inferred from homology"/>
<evidence type="ECO:0000256" key="8">
    <source>
        <dbReference type="RuleBase" id="RU003733"/>
    </source>
</evidence>
<sequence>MRYLMGIDLGTSSVKAMITDENGVIHGLGQVGYEIHTPEIGYVQQDPLKWWTATKEAVRQAIKCVDFTTEKIQGIGLSGQMHGMVALDENKKVLYPAIIHLDARSTEERKIIQEIAADLIQSELMNQPSTGMMICSLLWIKNHMEQQYEKIRYVLSPKDYIRFQLTGEISSEVSDASATLAFSVKNRSWCKALFKRLDLKEDIWPKVLNSQEIAGTITKEVHHETGLPENTKVVAGAGDCFAAMVGNGIIKTGIMTCNIGTSSQIAVVTDKPICDSDMQCQLWCHAVPGVWAYQGGALNGGGTLSWAKNKMLCDGTSFEELDREIQKVPAGSNGITFLPYLAGERTPFNNPKARGVYYGLNLKQGKYDMLRATVEGVLYNLMECKKIFDAQNLPQEMLIASGGGARGMSWKQIQADMFAMPVYTTETVEEACMGAAVLAAVGTGIYGNIEEACKKMVKIKEKPVEPIWENHVRYKEGLQIFEELYDNLKGMFEKNKH</sequence>
<dbReference type="EMBL" id="JAOQKE010000006">
    <property type="protein sequence ID" value="MCU6725155.1"/>
    <property type="molecule type" value="Genomic_DNA"/>
</dbReference>